<accession>A0ABX0BWD2</accession>
<dbReference type="Pfam" id="PF00171">
    <property type="entry name" value="Aldedh"/>
    <property type="match status" value="1"/>
</dbReference>
<evidence type="ECO:0000313" key="6">
    <source>
        <dbReference type="Proteomes" id="UP000470404"/>
    </source>
</evidence>
<proteinExistence type="inferred from homology"/>
<dbReference type="EMBL" id="JAAGNC010000101">
    <property type="protein sequence ID" value="NEC58098.1"/>
    <property type="molecule type" value="Genomic_DNA"/>
</dbReference>
<comment type="caution">
    <text evidence="5">The sequence shown here is derived from an EMBL/GenBank/DDBJ whole genome shotgun (WGS) entry which is preliminary data.</text>
</comment>
<keyword evidence="6" id="KW-1185">Reference proteome</keyword>
<protein>
    <submittedName>
        <fullName evidence="5">Aldehyde dehydrogenase family protein</fullName>
    </submittedName>
</protein>
<dbReference type="PANTHER" id="PTHR11699">
    <property type="entry name" value="ALDEHYDE DEHYDROGENASE-RELATED"/>
    <property type="match status" value="1"/>
</dbReference>
<reference evidence="5 6" key="1">
    <citation type="submission" date="2020-01" db="EMBL/GenBank/DDBJ databases">
        <title>Insect and environment-associated Actinomycetes.</title>
        <authorList>
            <person name="Currrie C."/>
            <person name="Chevrette M."/>
            <person name="Carlson C."/>
            <person name="Stubbendieck R."/>
            <person name="Wendt-Pienkowski E."/>
        </authorList>
    </citation>
    <scope>NUCLEOTIDE SEQUENCE [LARGE SCALE GENOMIC DNA]</scope>
    <source>
        <strain evidence="5 6">SID8386</strain>
    </source>
</reference>
<evidence type="ECO:0000256" key="1">
    <source>
        <dbReference type="ARBA" id="ARBA00023002"/>
    </source>
</evidence>
<feature type="active site" evidence="2">
    <location>
        <position position="236"/>
    </location>
</feature>
<dbReference type="PROSITE" id="PS00687">
    <property type="entry name" value="ALDEHYDE_DEHYDR_GLU"/>
    <property type="match status" value="1"/>
</dbReference>
<dbReference type="InterPro" id="IPR016161">
    <property type="entry name" value="Ald_DH/histidinol_DH"/>
</dbReference>
<evidence type="ECO:0000259" key="4">
    <source>
        <dbReference type="Pfam" id="PF00171"/>
    </source>
</evidence>
<evidence type="ECO:0000256" key="3">
    <source>
        <dbReference type="RuleBase" id="RU003345"/>
    </source>
</evidence>
<feature type="domain" description="Aldehyde dehydrogenase" evidence="4">
    <location>
        <begin position="17"/>
        <end position="456"/>
    </location>
</feature>
<sequence length="469" mass="48406">MPEHRRGRGEGGVVSVLDVYNPADGSVAGQVPVCDEARLGQVIEQAHRAWPGVPPRARREALLAAAKAVSAQARALGELITREQGKPLAMAVAEAFAAAAFLRYNAGLALEPEVLREDRRGYAELVRRPLGVVAAVTPWNFPVAVAAAKLAPALRAGNAVVLKPSPYAPLATVRLGEILAEAMPPGLCTVVCGDGALGTALATHPLVRKVSFTGSTATGRAVAAQAADGIKPVLLELGGNDAGIVLDDADPAALAEQVFWDSFANNGQACVLVKRLYVPRSRAAEWVEALAARADSVVVGDGMVRGTQLGPVSTPAQHERIAALVAAALRDGAKSAAGGKPGEGPGLFYPPTILAGVTDGMAVAAEEQFGPALPVLAYDTEDEALARANDSSFGLGGSVWSADPERAWRLAGRLECGTAWVNAHADFAPDQPFGGLKHSGIGVENGTAGLHEYTAAQVRCRPADQVSPL</sequence>
<dbReference type="Proteomes" id="UP000470404">
    <property type="component" value="Unassembled WGS sequence"/>
</dbReference>
<dbReference type="InterPro" id="IPR016162">
    <property type="entry name" value="Ald_DH_N"/>
</dbReference>
<dbReference type="InterPro" id="IPR016163">
    <property type="entry name" value="Ald_DH_C"/>
</dbReference>
<comment type="similarity">
    <text evidence="3">Belongs to the aldehyde dehydrogenase family.</text>
</comment>
<dbReference type="SUPFAM" id="SSF53720">
    <property type="entry name" value="ALDH-like"/>
    <property type="match status" value="1"/>
</dbReference>
<dbReference type="InterPro" id="IPR029510">
    <property type="entry name" value="Ald_DH_CS_GLU"/>
</dbReference>
<dbReference type="InterPro" id="IPR015590">
    <property type="entry name" value="Aldehyde_DH_dom"/>
</dbReference>
<name>A0ABX0BWD2_9PSEU</name>
<evidence type="ECO:0000256" key="2">
    <source>
        <dbReference type="PROSITE-ProRule" id="PRU10007"/>
    </source>
</evidence>
<dbReference type="Gene3D" id="3.40.309.10">
    <property type="entry name" value="Aldehyde Dehydrogenase, Chain A, domain 2"/>
    <property type="match status" value="1"/>
</dbReference>
<organism evidence="5 6">
    <name type="scientific">Amycolatopsis rubida</name>
    <dbReference type="NCBI Taxonomy" id="112413"/>
    <lineage>
        <taxon>Bacteria</taxon>
        <taxon>Bacillati</taxon>
        <taxon>Actinomycetota</taxon>
        <taxon>Actinomycetes</taxon>
        <taxon>Pseudonocardiales</taxon>
        <taxon>Pseudonocardiaceae</taxon>
        <taxon>Amycolatopsis</taxon>
    </lineage>
</organism>
<gene>
    <name evidence="5" type="ORF">G3I59_21455</name>
</gene>
<evidence type="ECO:0000313" key="5">
    <source>
        <dbReference type="EMBL" id="NEC58098.1"/>
    </source>
</evidence>
<dbReference type="Gene3D" id="3.40.605.10">
    <property type="entry name" value="Aldehyde Dehydrogenase, Chain A, domain 1"/>
    <property type="match status" value="1"/>
</dbReference>
<keyword evidence="1 3" id="KW-0560">Oxidoreductase</keyword>